<dbReference type="STRING" id="660518.SAMN05216218_1057"/>
<evidence type="ECO:0000313" key="3">
    <source>
        <dbReference type="EMBL" id="SDF26583.1"/>
    </source>
</evidence>
<sequence>MSDSAGPDDVADLIADLESAHRAAENAQARVDERVEGDLEAVARQYDRLQALFDDYEAEATGDGDFRVFIEFQEEMEKFVDSLPEDLPHRECFEEVDDIMQQRRLTESDFERAREALSPAADDAALLEEREATQNRYEELRTRAERRVRELDERITDLEDLVAMGEADLDAPVERLREPIDAYNDAVETAFREFKREESARDVLGFVETTASFPLVEFRQPPSKLTEYVEHNPPGTEPIPTLLEYADYSNSKLDHYVDDGAALKTTIGASQTYLRRLDGDPLTVSWPPPAAEELRFLARELIQVTGRFAPEDVVAKARTVRALTDRDDYDRLRTSAQAREQLDDDERERLQSGAVQADLEATREARGKLATTLEELPG</sequence>
<dbReference type="EMBL" id="FNBK01000005">
    <property type="protein sequence ID" value="SDF26583.1"/>
    <property type="molecule type" value="Genomic_DNA"/>
</dbReference>
<protein>
    <submittedName>
        <fullName evidence="3">Uncharacterized protein</fullName>
    </submittedName>
</protein>
<name>A0A1G7JNU2_9EURY</name>
<dbReference type="RefSeq" id="WP_092690111.1">
    <property type="nucleotide sequence ID" value="NZ_FNBK01000005.1"/>
</dbReference>
<evidence type="ECO:0000313" key="4">
    <source>
        <dbReference type="Proteomes" id="UP000199076"/>
    </source>
</evidence>
<feature type="coiled-coil region" evidence="1">
    <location>
        <begin position="123"/>
        <end position="161"/>
    </location>
</feature>
<dbReference type="Proteomes" id="UP000199076">
    <property type="component" value="Unassembled WGS sequence"/>
</dbReference>
<dbReference type="AlphaFoldDB" id="A0A1G7JNU2"/>
<dbReference type="InterPro" id="IPR055542">
    <property type="entry name" value="DUF7118"/>
</dbReference>
<dbReference type="Pfam" id="PF23432">
    <property type="entry name" value="DUF7118"/>
    <property type="match status" value="1"/>
</dbReference>
<gene>
    <name evidence="3" type="ORF">SAMN05216218_1057</name>
</gene>
<organism evidence="3 4">
    <name type="scientific">Halorientalis regularis</name>
    <dbReference type="NCBI Taxonomy" id="660518"/>
    <lineage>
        <taxon>Archaea</taxon>
        <taxon>Methanobacteriati</taxon>
        <taxon>Methanobacteriota</taxon>
        <taxon>Stenosarchaea group</taxon>
        <taxon>Halobacteria</taxon>
        <taxon>Halobacteriales</taxon>
        <taxon>Haloarculaceae</taxon>
        <taxon>Halorientalis</taxon>
    </lineage>
</organism>
<evidence type="ECO:0000256" key="1">
    <source>
        <dbReference type="SAM" id="Coils"/>
    </source>
</evidence>
<accession>A0A1G7JNU2</accession>
<dbReference type="OrthoDB" id="204360at2157"/>
<proteinExistence type="predicted"/>
<evidence type="ECO:0000256" key="2">
    <source>
        <dbReference type="SAM" id="MobiDB-lite"/>
    </source>
</evidence>
<keyword evidence="1" id="KW-0175">Coiled coil</keyword>
<keyword evidence="4" id="KW-1185">Reference proteome</keyword>
<reference evidence="4" key="1">
    <citation type="submission" date="2016-10" db="EMBL/GenBank/DDBJ databases">
        <authorList>
            <person name="Varghese N."/>
            <person name="Submissions S."/>
        </authorList>
    </citation>
    <scope>NUCLEOTIDE SEQUENCE [LARGE SCALE GENOMIC DNA]</scope>
    <source>
        <strain evidence="4">IBRC-M 10760</strain>
    </source>
</reference>
<feature type="region of interest" description="Disordered" evidence="2">
    <location>
        <begin position="336"/>
        <end position="363"/>
    </location>
</feature>
<feature type="coiled-coil region" evidence="1">
    <location>
        <begin position="10"/>
        <end position="59"/>
    </location>
</feature>